<reference evidence="1 2" key="1">
    <citation type="submission" date="2019-07" db="EMBL/GenBank/DDBJ databases">
        <title>Shewanella sp. YLB-06 whole genomic sequence.</title>
        <authorList>
            <person name="Yu L."/>
        </authorList>
    </citation>
    <scope>NUCLEOTIDE SEQUENCE [LARGE SCALE GENOMIC DNA]</scope>
    <source>
        <strain evidence="1 2">YLB-06</strain>
    </source>
</reference>
<evidence type="ECO:0000313" key="1">
    <source>
        <dbReference type="EMBL" id="QDO85066.1"/>
    </source>
</evidence>
<organism evidence="1 2">
    <name type="scientific">Shewanella psychropiezotolerans</name>
    <dbReference type="NCBI Taxonomy" id="2593655"/>
    <lineage>
        <taxon>Bacteria</taxon>
        <taxon>Pseudomonadati</taxon>
        <taxon>Pseudomonadota</taxon>
        <taxon>Gammaproteobacteria</taxon>
        <taxon>Alteromonadales</taxon>
        <taxon>Shewanellaceae</taxon>
        <taxon>Shewanella</taxon>
    </lineage>
</organism>
<evidence type="ECO:0000313" key="2">
    <source>
        <dbReference type="Proteomes" id="UP000315947"/>
    </source>
</evidence>
<protein>
    <submittedName>
        <fullName evidence="1">Uncharacterized protein</fullName>
    </submittedName>
</protein>
<name>A0ABX5X1L6_9GAMM</name>
<sequence>MTAQAIEQDMMFWQRLSVNTHILSSKVASAGAMSVNMKLGEIIINQLALEQEAVAIPEIWQLPMSPQVLSLNNAKLGEWHYFTKITEATQVVDSNTDIAIQAVEFLMLPPRYSQPLRSDSLGLKAPERLPNQPID</sequence>
<gene>
    <name evidence="1" type="ORF">FM037_19805</name>
</gene>
<dbReference type="RefSeq" id="WP_144047411.1">
    <property type="nucleotide sequence ID" value="NZ_CP041614.1"/>
</dbReference>
<dbReference type="EMBL" id="CP041614">
    <property type="protein sequence ID" value="QDO85066.1"/>
    <property type="molecule type" value="Genomic_DNA"/>
</dbReference>
<proteinExistence type="predicted"/>
<dbReference type="Proteomes" id="UP000315947">
    <property type="component" value="Chromosome"/>
</dbReference>
<accession>A0ABX5X1L6</accession>
<keyword evidence="2" id="KW-1185">Reference proteome</keyword>